<keyword evidence="1" id="KW-0812">Transmembrane</keyword>
<dbReference type="Proteomes" id="UP000766595">
    <property type="component" value="Unassembled WGS sequence"/>
</dbReference>
<feature type="transmembrane region" description="Helical" evidence="1">
    <location>
        <begin position="12"/>
        <end position="34"/>
    </location>
</feature>
<organism evidence="2 3">
    <name type="scientific">Prosthecodimorpha staleyi</name>
    <dbReference type="NCBI Taxonomy" id="2840188"/>
    <lineage>
        <taxon>Bacteria</taxon>
        <taxon>Pseudomonadati</taxon>
        <taxon>Pseudomonadota</taxon>
        <taxon>Alphaproteobacteria</taxon>
        <taxon>Hyphomicrobiales</taxon>
        <taxon>Ancalomicrobiaceae</taxon>
        <taxon>Prosthecodimorpha</taxon>
    </lineage>
</organism>
<dbReference type="EMBL" id="JAHHZF010000010">
    <property type="protein sequence ID" value="MBT9291724.1"/>
    <property type="molecule type" value="Genomic_DNA"/>
</dbReference>
<comment type="caution">
    <text evidence="2">The sequence shown here is derived from an EMBL/GenBank/DDBJ whole genome shotgun (WGS) entry which is preliminary data.</text>
</comment>
<name>A0A947GJI5_9HYPH</name>
<feature type="transmembrane region" description="Helical" evidence="1">
    <location>
        <begin position="138"/>
        <end position="155"/>
    </location>
</feature>
<proteinExistence type="predicted"/>
<keyword evidence="3" id="KW-1185">Reference proteome</keyword>
<accession>A0A947GJI5</accession>
<sequence>MILGLSLSTFTTLHVVLSLVGIGAGLVVLADLVAGRFRPGWTLLFLASTDATSVTGFMFPYETFLPSHWVGVVSLLALTGAIVALYIKSLSGPWRAIYVVTAVLALYLNVFVGVVQAFQKIGPLRALAPTQSEPPFAIAQGLVLVLFSVLGVLALRRFRPSQFR</sequence>
<reference evidence="2 3" key="1">
    <citation type="submission" date="2021-06" db="EMBL/GenBank/DDBJ databases">
        <authorList>
            <person name="Grouzdev D.S."/>
            <person name="Koziaeva V."/>
        </authorList>
    </citation>
    <scope>NUCLEOTIDE SEQUENCE [LARGE SCALE GENOMIC DNA]</scope>
    <source>
        <strain evidence="2 3">22</strain>
    </source>
</reference>
<keyword evidence="1" id="KW-0472">Membrane</keyword>
<gene>
    <name evidence="2" type="ORF">KL771_19815</name>
</gene>
<evidence type="ECO:0000256" key="1">
    <source>
        <dbReference type="SAM" id="Phobius"/>
    </source>
</evidence>
<evidence type="ECO:0000313" key="3">
    <source>
        <dbReference type="Proteomes" id="UP000766595"/>
    </source>
</evidence>
<protein>
    <submittedName>
        <fullName evidence="2">Uncharacterized protein</fullName>
    </submittedName>
</protein>
<dbReference type="RefSeq" id="WP_261970259.1">
    <property type="nucleotide sequence ID" value="NZ_JAHHZF010000010.1"/>
</dbReference>
<feature type="transmembrane region" description="Helical" evidence="1">
    <location>
        <begin position="96"/>
        <end position="118"/>
    </location>
</feature>
<dbReference type="AlphaFoldDB" id="A0A947GJI5"/>
<feature type="transmembrane region" description="Helical" evidence="1">
    <location>
        <begin position="67"/>
        <end position="87"/>
    </location>
</feature>
<keyword evidence="1" id="KW-1133">Transmembrane helix</keyword>
<evidence type="ECO:0000313" key="2">
    <source>
        <dbReference type="EMBL" id="MBT9291724.1"/>
    </source>
</evidence>